<dbReference type="Pfam" id="PF21884">
    <property type="entry name" value="ZUO1-like_ZHD"/>
    <property type="match status" value="1"/>
</dbReference>
<keyword evidence="1" id="KW-0479">Metal-binding</keyword>
<evidence type="ECO:0000313" key="8">
    <source>
        <dbReference type="Proteomes" id="UP000271241"/>
    </source>
</evidence>
<dbReference type="PROSITE" id="PS00636">
    <property type="entry name" value="DNAJ_1"/>
    <property type="match status" value="1"/>
</dbReference>
<sequence length="368" mass="43913">MKTCYYELLEVERTATDSELKKAYRKKALQWHPDKNYDNIEEATRVFALIQHAYEVLSDPHERAWYDGHRDEILREGGRRVTVAGHTPESLMRFFNPDCYTGYGDGAKSFFTIYRELFASLAQEEVEAYNPDAEDDDDLTNATRLDWLAGCSFGNADTPYDDTQRSERSIRTFYNEWCNFSSRKSFRWLDKWRLSEAPNRYTKRAMEKENKKARETGRRAYNDAVRNLVTFVRKRDPRYKRYMQEQEAQRQERASAHKERQAAERAERVRLAEAYEAPAWAQVSEHHAALEELEEAWEEEEEQWECHACNKLFKSERQWRNHEESRKHVQMVKRLRRQLLAEDGIVEDDDDEDEDDDQQDEEQGEQED</sequence>
<dbReference type="Proteomes" id="UP000271241">
    <property type="component" value="Unassembled WGS sequence"/>
</dbReference>
<evidence type="ECO:0000256" key="5">
    <source>
        <dbReference type="SAM" id="MobiDB-lite"/>
    </source>
</evidence>
<dbReference type="SMART" id="SM00451">
    <property type="entry name" value="ZnF_U1"/>
    <property type="match status" value="1"/>
</dbReference>
<dbReference type="InterPro" id="IPR036869">
    <property type="entry name" value="J_dom_sf"/>
</dbReference>
<dbReference type="InterPro" id="IPR001623">
    <property type="entry name" value="DnaJ_domain"/>
</dbReference>
<dbReference type="SUPFAM" id="SSF46565">
    <property type="entry name" value="Chaperone J-domain"/>
    <property type="match status" value="1"/>
</dbReference>
<dbReference type="FunFam" id="1.10.287.110:FF:000046">
    <property type="entry name" value="dnaJ homolog subfamily C member 21"/>
    <property type="match status" value="1"/>
</dbReference>
<dbReference type="Gene3D" id="1.10.287.110">
    <property type="entry name" value="DnaJ domain"/>
    <property type="match status" value="1"/>
</dbReference>
<dbReference type="PANTHER" id="PTHR44029">
    <property type="entry name" value="DNAJ HOMOLOG SUBFAMILY C MEMBER 21"/>
    <property type="match status" value="1"/>
</dbReference>
<dbReference type="GO" id="GO:0005737">
    <property type="term" value="C:cytoplasm"/>
    <property type="evidence" value="ECO:0007669"/>
    <property type="project" value="TreeGrafter"/>
</dbReference>
<reference evidence="8" key="1">
    <citation type="journal article" date="2018" name="Nat. Microbiol.">
        <title>Leveraging single-cell genomics to expand the fungal tree of life.</title>
        <authorList>
            <person name="Ahrendt S.R."/>
            <person name="Quandt C.A."/>
            <person name="Ciobanu D."/>
            <person name="Clum A."/>
            <person name="Salamov A."/>
            <person name="Andreopoulos B."/>
            <person name="Cheng J.F."/>
            <person name="Woyke T."/>
            <person name="Pelin A."/>
            <person name="Henrissat B."/>
            <person name="Reynolds N.K."/>
            <person name="Benny G.L."/>
            <person name="Smith M.E."/>
            <person name="James T.Y."/>
            <person name="Grigoriev I.V."/>
        </authorList>
    </citation>
    <scope>NUCLEOTIDE SEQUENCE [LARGE SCALE GENOMIC DNA]</scope>
    <source>
        <strain evidence="8">RSA 1356</strain>
    </source>
</reference>
<evidence type="ECO:0000256" key="1">
    <source>
        <dbReference type="ARBA" id="ARBA00022723"/>
    </source>
</evidence>
<dbReference type="Pfam" id="PF00226">
    <property type="entry name" value="DnaJ"/>
    <property type="match status" value="1"/>
</dbReference>
<dbReference type="PROSITE" id="PS50076">
    <property type="entry name" value="DNAJ_2"/>
    <property type="match status" value="1"/>
</dbReference>
<feature type="coiled-coil region" evidence="4">
    <location>
        <begin position="246"/>
        <end position="303"/>
    </location>
</feature>
<feature type="domain" description="J" evidence="6">
    <location>
        <begin position="4"/>
        <end position="70"/>
    </location>
</feature>
<keyword evidence="2" id="KW-0863">Zinc-finger</keyword>
<dbReference type="SUPFAM" id="SSF57667">
    <property type="entry name" value="beta-beta-alpha zinc fingers"/>
    <property type="match status" value="1"/>
</dbReference>
<dbReference type="OrthoDB" id="5894at2759"/>
<dbReference type="Pfam" id="PF12171">
    <property type="entry name" value="zf-C2H2_jaz"/>
    <property type="match status" value="1"/>
</dbReference>
<dbReference type="Gene3D" id="3.30.160.60">
    <property type="entry name" value="Classic Zinc Finger"/>
    <property type="match status" value="1"/>
</dbReference>
<evidence type="ECO:0000256" key="4">
    <source>
        <dbReference type="SAM" id="Coils"/>
    </source>
</evidence>
<dbReference type="GO" id="GO:0008270">
    <property type="term" value="F:zinc ion binding"/>
    <property type="evidence" value="ECO:0007669"/>
    <property type="project" value="UniProtKB-KW"/>
</dbReference>
<gene>
    <name evidence="7" type="ORF">THASP1DRAFT_2184</name>
</gene>
<dbReference type="InterPro" id="IPR054076">
    <property type="entry name" value="ZUO1-like_ZHD"/>
</dbReference>
<dbReference type="InterPro" id="IPR036236">
    <property type="entry name" value="Znf_C2H2_sf"/>
</dbReference>
<dbReference type="AlphaFoldDB" id="A0A4P9XS60"/>
<dbReference type="GO" id="GO:0003676">
    <property type="term" value="F:nucleic acid binding"/>
    <property type="evidence" value="ECO:0007669"/>
    <property type="project" value="InterPro"/>
</dbReference>
<evidence type="ECO:0000313" key="7">
    <source>
        <dbReference type="EMBL" id="RKP08802.1"/>
    </source>
</evidence>
<keyword evidence="8" id="KW-1185">Reference proteome</keyword>
<dbReference type="InterPro" id="IPR051964">
    <property type="entry name" value="Chaperone_stress_response"/>
</dbReference>
<feature type="region of interest" description="Disordered" evidence="5">
    <location>
        <begin position="340"/>
        <end position="368"/>
    </location>
</feature>
<dbReference type="PRINTS" id="PR00625">
    <property type="entry name" value="JDOMAIN"/>
</dbReference>
<proteinExistence type="predicted"/>
<protein>
    <recommendedName>
        <fullName evidence="6">J domain-containing protein</fullName>
    </recommendedName>
</protein>
<accession>A0A4P9XS60</accession>
<evidence type="ECO:0000256" key="3">
    <source>
        <dbReference type="ARBA" id="ARBA00022833"/>
    </source>
</evidence>
<dbReference type="EMBL" id="KZ992568">
    <property type="protein sequence ID" value="RKP08802.1"/>
    <property type="molecule type" value="Genomic_DNA"/>
</dbReference>
<dbReference type="STRING" id="78915.A0A4P9XS60"/>
<dbReference type="SMART" id="SM00271">
    <property type="entry name" value="DnaJ"/>
    <property type="match status" value="1"/>
</dbReference>
<feature type="non-terminal residue" evidence="7">
    <location>
        <position position="368"/>
    </location>
</feature>
<name>A0A4P9XS60_9FUNG</name>
<evidence type="ECO:0000256" key="2">
    <source>
        <dbReference type="ARBA" id="ARBA00022771"/>
    </source>
</evidence>
<organism evidence="7 8">
    <name type="scientific">Thamnocephalis sphaerospora</name>
    <dbReference type="NCBI Taxonomy" id="78915"/>
    <lineage>
        <taxon>Eukaryota</taxon>
        <taxon>Fungi</taxon>
        <taxon>Fungi incertae sedis</taxon>
        <taxon>Zoopagomycota</taxon>
        <taxon>Zoopagomycotina</taxon>
        <taxon>Zoopagomycetes</taxon>
        <taxon>Zoopagales</taxon>
        <taxon>Sigmoideomycetaceae</taxon>
        <taxon>Thamnocephalis</taxon>
    </lineage>
</organism>
<dbReference type="PANTHER" id="PTHR44029:SF1">
    <property type="entry name" value="DNAJ HOMOLOG SUBFAMILY C MEMBER 21"/>
    <property type="match status" value="1"/>
</dbReference>
<keyword evidence="4" id="KW-0175">Coiled coil</keyword>
<dbReference type="PROSITE" id="PS00028">
    <property type="entry name" value="ZINC_FINGER_C2H2_1"/>
    <property type="match status" value="1"/>
</dbReference>
<keyword evidence="3" id="KW-0862">Zinc</keyword>
<dbReference type="InterPro" id="IPR003604">
    <property type="entry name" value="Matrin/U1-like-C_Znf_C2H2"/>
</dbReference>
<dbReference type="CDD" id="cd06257">
    <property type="entry name" value="DnaJ"/>
    <property type="match status" value="1"/>
</dbReference>
<dbReference type="InterPro" id="IPR022755">
    <property type="entry name" value="Znf_C2H2_jaz"/>
</dbReference>
<feature type="compositionally biased region" description="Acidic residues" evidence="5">
    <location>
        <begin position="344"/>
        <end position="368"/>
    </location>
</feature>
<evidence type="ECO:0000259" key="6">
    <source>
        <dbReference type="PROSITE" id="PS50076"/>
    </source>
</evidence>
<dbReference type="InterPro" id="IPR013087">
    <property type="entry name" value="Znf_C2H2_type"/>
</dbReference>
<dbReference type="InterPro" id="IPR018253">
    <property type="entry name" value="DnaJ_domain_CS"/>
</dbReference>